<dbReference type="EMBL" id="JAUEPP010000003">
    <property type="protein sequence ID" value="KAK3347528.1"/>
    <property type="molecule type" value="Genomic_DNA"/>
</dbReference>
<keyword evidence="2" id="KW-0472">Membrane</keyword>
<dbReference type="RefSeq" id="XP_062682610.1">
    <property type="nucleotide sequence ID" value="XM_062828149.1"/>
</dbReference>
<feature type="transmembrane region" description="Helical" evidence="2">
    <location>
        <begin position="222"/>
        <end position="241"/>
    </location>
</feature>
<feature type="transmembrane region" description="Helical" evidence="2">
    <location>
        <begin position="188"/>
        <end position="210"/>
    </location>
</feature>
<accession>A0AAE0MTU9</accession>
<proteinExistence type="predicted"/>
<evidence type="ECO:0000313" key="3">
    <source>
        <dbReference type="EMBL" id="KAK3347528.1"/>
    </source>
</evidence>
<keyword evidence="2" id="KW-0812">Transmembrane</keyword>
<name>A0AAE0MTU9_9PEZI</name>
<dbReference type="GeneID" id="87865303"/>
<evidence type="ECO:0000256" key="2">
    <source>
        <dbReference type="SAM" id="Phobius"/>
    </source>
</evidence>
<evidence type="ECO:0000313" key="4">
    <source>
        <dbReference type="Proteomes" id="UP001278500"/>
    </source>
</evidence>
<keyword evidence="2" id="KW-1133">Transmembrane helix</keyword>
<feature type="transmembrane region" description="Helical" evidence="2">
    <location>
        <begin position="136"/>
        <end position="158"/>
    </location>
</feature>
<feature type="transmembrane region" description="Helical" evidence="2">
    <location>
        <begin position="342"/>
        <end position="367"/>
    </location>
</feature>
<reference evidence="3" key="1">
    <citation type="journal article" date="2023" name="Mol. Phylogenet. Evol.">
        <title>Genome-scale phylogeny and comparative genomics of the fungal order Sordariales.</title>
        <authorList>
            <person name="Hensen N."/>
            <person name="Bonometti L."/>
            <person name="Westerberg I."/>
            <person name="Brannstrom I.O."/>
            <person name="Guillou S."/>
            <person name="Cros-Aarteil S."/>
            <person name="Calhoun S."/>
            <person name="Haridas S."/>
            <person name="Kuo A."/>
            <person name="Mondo S."/>
            <person name="Pangilinan J."/>
            <person name="Riley R."/>
            <person name="LaButti K."/>
            <person name="Andreopoulos B."/>
            <person name="Lipzen A."/>
            <person name="Chen C."/>
            <person name="Yan M."/>
            <person name="Daum C."/>
            <person name="Ng V."/>
            <person name="Clum A."/>
            <person name="Steindorff A."/>
            <person name="Ohm R.A."/>
            <person name="Martin F."/>
            <person name="Silar P."/>
            <person name="Natvig D.O."/>
            <person name="Lalanne C."/>
            <person name="Gautier V."/>
            <person name="Ament-Velasquez S.L."/>
            <person name="Kruys A."/>
            <person name="Hutchinson M.I."/>
            <person name="Powell A.J."/>
            <person name="Barry K."/>
            <person name="Miller A.N."/>
            <person name="Grigoriev I.V."/>
            <person name="Debuchy R."/>
            <person name="Gladieux P."/>
            <person name="Hiltunen Thoren M."/>
            <person name="Johannesson H."/>
        </authorList>
    </citation>
    <scope>NUCLEOTIDE SEQUENCE</scope>
    <source>
        <strain evidence="3">CBS 560.94</strain>
    </source>
</reference>
<reference evidence="3" key="2">
    <citation type="submission" date="2023-06" db="EMBL/GenBank/DDBJ databases">
        <authorList>
            <consortium name="Lawrence Berkeley National Laboratory"/>
            <person name="Haridas S."/>
            <person name="Hensen N."/>
            <person name="Bonometti L."/>
            <person name="Westerberg I."/>
            <person name="Brannstrom I.O."/>
            <person name="Guillou S."/>
            <person name="Cros-Aarteil S."/>
            <person name="Calhoun S."/>
            <person name="Kuo A."/>
            <person name="Mondo S."/>
            <person name="Pangilinan J."/>
            <person name="Riley R."/>
            <person name="Labutti K."/>
            <person name="Andreopoulos B."/>
            <person name="Lipzen A."/>
            <person name="Chen C."/>
            <person name="Yanf M."/>
            <person name="Daum C."/>
            <person name="Ng V."/>
            <person name="Clum A."/>
            <person name="Steindorff A."/>
            <person name="Ohm R."/>
            <person name="Martin F."/>
            <person name="Silar P."/>
            <person name="Natvig D."/>
            <person name="Lalanne C."/>
            <person name="Gautier V."/>
            <person name="Ament-Velasquez S.L."/>
            <person name="Kruys A."/>
            <person name="Hutchinson M.I."/>
            <person name="Powell A.J."/>
            <person name="Barry K."/>
            <person name="Miller A.N."/>
            <person name="Grigoriev I.V."/>
            <person name="Debuchy R."/>
            <person name="Gladieux P."/>
            <person name="Thoren M.H."/>
            <person name="Johannesson H."/>
        </authorList>
    </citation>
    <scope>NUCLEOTIDE SEQUENCE</scope>
    <source>
        <strain evidence="3">CBS 560.94</strain>
    </source>
</reference>
<protein>
    <submittedName>
        <fullName evidence="3">Uncharacterized protein</fullName>
    </submittedName>
</protein>
<sequence>MDFYTDPKFNSLVHLPQVLANLTFLDIAINIPDNCTGHCAPAADFLDYLEGSFDLKDEGDVPISKFSTLVRSCTAPGLLDHVSNGQIIDWYFYRTLNAENDIGWMYLGIAFRCFNEFCNGLTWEGNPDISGIGVNIAFFIQAALTAVFLLIYVSFYIAETHHIRKNPAQANRKVTSLWRKAADDCLEVFWSTCYVFALTLAVGTLCFNVIYHSPGHVYSGYFGYLGTVLSVAVLVCLWTWFPGRYRYPVLTFRAMTFLKEVKSDDKTIFERACLETRFDLKNVPDWEHLDQALVPAQSTTYVQNFVMYTPYGTLALFVLWGGAFSFILVRRNKITYWKLYKIITGILGGLLVICSFALVWIALGFFFHLRTKVESLAGPSYAENEWGFGQIVAIVAWGPLVAQIGMVLFRSVLKDTKYQKWFNPAPESERYTHHLLAQSPTVGPHHGHGSDVEKEPVTSVTQQDITDAGQR</sequence>
<feature type="transmembrane region" description="Helical" evidence="2">
    <location>
        <begin position="387"/>
        <end position="409"/>
    </location>
</feature>
<feature type="region of interest" description="Disordered" evidence="1">
    <location>
        <begin position="440"/>
        <end position="471"/>
    </location>
</feature>
<comment type="caution">
    <text evidence="3">The sequence shown here is derived from an EMBL/GenBank/DDBJ whole genome shotgun (WGS) entry which is preliminary data.</text>
</comment>
<keyword evidence="4" id="KW-1185">Reference proteome</keyword>
<dbReference type="Proteomes" id="UP001278500">
    <property type="component" value="Unassembled WGS sequence"/>
</dbReference>
<gene>
    <name evidence="3" type="ORF">B0H65DRAFT_507598</name>
</gene>
<organism evidence="3 4">
    <name type="scientific">Neurospora tetraspora</name>
    <dbReference type="NCBI Taxonomy" id="94610"/>
    <lineage>
        <taxon>Eukaryota</taxon>
        <taxon>Fungi</taxon>
        <taxon>Dikarya</taxon>
        <taxon>Ascomycota</taxon>
        <taxon>Pezizomycotina</taxon>
        <taxon>Sordariomycetes</taxon>
        <taxon>Sordariomycetidae</taxon>
        <taxon>Sordariales</taxon>
        <taxon>Sordariaceae</taxon>
        <taxon>Neurospora</taxon>
    </lineage>
</organism>
<dbReference type="AlphaFoldDB" id="A0AAE0MTU9"/>
<feature type="transmembrane region" description="Helical" evidence="2">
    <location>
        <begin position="311"/>
        <end position="330"/>
    </location>
</feature>
<evidence type="ECO:0000256" key="1">
    <source>
        <dbReference type="SAM" id="MobiDB-lite"/>
    </source>
</evidence>